<organism evidence="4 5">
    <name type="scientific">Brassica carinata</name>
    <name type="common">Ethiopian mustard</name>
    <name type="synonym">Abyssinian cabbage</name>
    <dbReference type="NCBI Taxonomy" id="52824"/>
    <lineage>
        <taxon>Eukaryota</taxon>
        <taxon>Viridiplantae</taxon>
        <taxon>Streptophyta</taxon>
        <taxon>Embryophyta</taxon>
        <taxon>Tracheophyta</taxon>
        <taxon>Spermatophyta</taxon>
        <taxon>Magnoliopsida</taxon>
        <taxon>eudicotyledons</taxon>
        <taxon>Gunneridae</taxon>
        <taxon>Pentapetalae</taxon>
        <taxon>rosids</taxon>
        <taxon>malvids</taxon>
        <taxon>Brassicales</taxon>
        <taxon>Brassicaceae</taxon>
        <taxon>Brassiceae</taxon>
        <taxon>Brassica</taxon>
    </lineage>
</organism>
<dbReference type="AlphaFoldDB" id="A0A8X7WI82"/>
<feature type="compositionally biased region" description="Polar residues" evidence="2">
    <location>
        <begin position="10"/>
        <end position="29"/>
    </location>
</feature>
<keyword evidence="5" id="KW-1185">Reference proteome</keyword>
<evidence type="ECO:0000259" key="3">
    <source>
        <dbReference type="PROSITE" id="PS50158"/>
    </source>
</evidence>
<dbReference type="InterPro" id="IPR001878">
    <property type="entry name" value="Znf_CCHC"/>
</dbReference>
<dbReference type="GO" id="GO:0003676">
    <property type="term" value="F:nucleic acid binding"/>
    <property type="evidence" value="ECO:0007669"/>
    <property type="project" value="InterPro"/>
</dbReference>
<gene>
    <name evidence="4" type="ORF">Bca52824_001276</name>
</gene>
<name>A0A8X7WI82_BRACI</name>
<sequence>MTAIGAYHPTSETGDSSSLPPMETATTQPPSFPTVIVTGGPSTFVHMEPSTTVPPIHQTFYEIREPSSFPAVMGAGHAPRLSTSFGDPYATESYFPGQGSDIFHGVGDTYLDPHGYPYHTKSYLGGPDLSSRCFTCGDVGHLAIDCPRAEELQQIPYLVSAQPAGGSTEWGYCPNCSMLLYIGRPWTLRAG</sequence>
<feature type="region of interest" description="Disordered" evidence="2">
    <location>
        <begin position="1"/>
        <end position="33"/>
    </location>
</feature>
<comment type="caution">
    <text evidence="4">The sequence shown here is derived from an EMBL/GenBank/DDBJ whole genome shotgun (WGS) entry which is preliminary data.</text>
</comment>
<proteinExistence type="predicted"/>
<dbReference type="Pfam" id="PF00098">
    <property type="entry name" value="zf-CCHC"/>
    <property type="match status" value="1"/>
</dbReference>
<dbReference type="InterPro" id="IPR036875">
    <property type="entry name" value="Znf_CCHC_sf"/>
</dbReference>
<feature type="domain" description="CCHC-type" evidence="3">
    <location>
        <begin position="132"/>
        <end position="148"/>
    </location>
</feature>
<reference evidence="4 5" key="1">
    <citation type="submission" date="2020-02" db="EMBL/GenBank/DDBJ databases">
        <authorList>
            <person name="Ma Q."/>
            <person name="Huang Y."/>
            <person name="Song X."/>
            <person name="Pei D."/>
        </authorList>
    </citation>
    <scope>NUCLEOTIDE SEQUENCE [LARGE SCALE GENOMIC DNA]</scope>
    <source>
        <strain evidence="4">Sxm20200214</strain>
        <tissue evidence="4">Leaf</tissue>
    </source>
</reference>
<keyword evidence="1" id="KW-0862">Zinc</keyword>
<keyword evidence="1" id="KW-0479">Metal-binding</keyword>
<dbReference type="GO" id="GO:0008270">
    <property type="term" value="F:zinc ion binding"/>
    <property type="evidence" value="ECO:0007669"/>
    <property type="project" value="UniProtKB-KW"/>
</dbReference>
<dbReference type="EMBL" id="JAAMPC010000001">
    <property type="protein sequence ID" value="KAG2330096.1"/>
    <property type="molecule type" value="Genomic_DNA"/>
</dbReference>
<dbReference type="OrthoDB" id="126820at2759"/>
<accession>A0A8X7WI82</accession>
<evidence type="ECO:0000256" key="1">
    <source>
        <dbReference type="PROSITE-ProRule" id="PRU00047"/>
    </source>
</evidence>
<keyword evidence="1" id="KW-0863">Zinc-finger</keyword>
<dbReference type="Proteomes" id="UP000886595">
    <property type="component" value="Unassembled WGS sequence"/>
</dbReference>
<dbReference type="Gene3D" id="4.10.60.10">
    <property type="entry name" value="Zinc finger, CCHC-type"/>
    <property type="match status" value="1"/>
</dbReference>
<evidence type="ECO:0000313" key="4">
    <source>
        <dbReference type="EMBL" id="KAG2330096.1"/>
    </source>
</evidence>
<evidence type="ECO:0000313" key="5">
    <source>
        <dbReference type="Proteomes" id="UP000886595"/>
    </source>
</evidence>
<dbReference type="SMART" id="SM00343">
    <property type="entry name" value="ZnF_C2HC"/>
    <property type="match status" value="1"/>
</dbReference>
<protein>
    <recommendedName>
        <fullName evidence="3">CCHC-type domain-containing protein</fullName>
    </recommendedName>
</protein>
<dbReference type="PROSITE" id="PS50158">
    <property type="entry name" value="ZF_CCHC"/>
    <property type="match status" value="1"/>
</dbReference>
<evidence type="ECO:0000256" key="2">
    <source>
        <dbReference type="SAM" id="MobiDB-lite"/>
    </source>
</evidence>
<dbReference type="SUPFAM" id="SSF57756">
    <property type="entry name" value="Retrovirus zinc finger-like domains"/>
    <property type="match status" value="1"/>
</dbReference>